<dbReference type="Gene3D" id="3.40.50.2300">
    <property type="match status" value="1"/>
</dbReference>
<dbReference type="CDD" id="cd06170">
    <property type="entry name" value="LuxR_C_like"/>
    <property type="match status" value="1"/>
</dbReference>
<evidence type="ECO:0000313" key="8">
    <source>
        <dbReference type="EMBL" id="GAA4626331.1"/>
    </source>
</evidence>
<keyword evidence="2" id="KW-0805">Transcription regulation</keyword>
<feature type="domain" description="Response regulatory" evidence="7">
    <location>
        <begin position="1"/>
        <end position="82"/>
    </location>
</feature>
<protein>
    <submittedName>
        <fullName evidence="8">Response regulator transcription factor</fullName>
    </submittedName>
</protein>
<dbReference type="InterPro" id="IPR058245">
    <property type="entry name" value="NreC/VraR/RcsB-like_REC"/>
</dbReference>
<reference evidence="9" key="1">
    <citation type="journal article" date="2019" name="Int. J. Syst. Evol. Microbiol.">
        <title>The Global Catalogue of Microorganisms (GCM) 10K type strain sequencing project: providing services to taxonomists for standard genome sequencing and annotation.</title>
        <authorList>
            <consortium name="The Broad Institute Genomics Platform"/>
            <consortium name="The Broad Institute Genome Sequencing Center for Infectious Disease"/>
            <person name="Wu L."/>
            <person name="Ma J."/>
        </authorList>
    </citation>
    <scope>NUCLEOTIDE SEQUENCE [LARGE SCALE GENOMIC DNA]</scope>
    <source>
        <strain evidence="9">JCM 17939</strain>
    </source>
</reference>
<dbReference type="Proteomes" id="UP001501442">
    <property type="component" value="Unassembled WGS sequence"/>
</dbReference>
<sequence length="169" mass="18730">MAETEELAGSPAPDVVLLDLYLREGLPALEAIRDLSGRCRVLVLSASSRRFDVLAALRAGASGYLTKDAPEGVLVEALRTVHDGGFYLSPHLADLLAEDPHDARPRLTAREEEALRWVAEGFTHAQAARRMGISVWTFETHLRRVRAKFGIGNTAELTRFLLERDPRED</sequence>
<keyword evidence="1 5" id="KW-0597">Phosphoprotein</keyword>
<dbReference type="Pfam" id="PF00196">
    <property type="entry name" value="GerE"/>
    <property type="match status" value="1"/>
</dbReference>
<evidence type="ECO:0000256" key="1">
    <source>
        <dbReference type="ARBA" id="ARBA00022553"/>
    </source>
</evidence>
<dbReference type="PANTHER" id="PTHR43214:SF41">
    <property type="entry name" value="NITRATE_NITRITE RESPONSE REGULATOR PROTEIN NARP"/>
    <property type="match status" value="1"/>
</dbReference>
<dbReference type="EMBL" id="BAABHK010000004">
    <property type="protein sequence ID" value="GAA4626331.1"/>
    <property type="molecule type" value="Genomic_DNA"/>
</dbReference>
<dbReference type="InterPro" id="IPR039420">
    <property type="entry name" value="WalR-like"/>
</dbReference>
<dbReference type="PROSITE" id="PS50110">
    <property type="entry name" value="RESPONSE_REGULATORY"/>
    <property type="match status" value="1"/>
</dbReference>
<dbReference type="InterPro" id="IPR001789">
    <property type="entry name" value="Sig_transdc_resp-reg_receiver"/>
</dbReference>
<dbReference type="PROSITE" id="PS50043">
    <property type="entry name" value="HTH_LUXR_2"/>
    <property type="match status" value="1"/>
</dbReference>
<evidence type="ECO:0000259" key="6">
    <source>
        <dbReference type="PROSITE" id="PS50043"/>
    </source>
</evidence>
<dbReference type="CDD" id="cd17535">
    <property type="entry name" value="REC_NarL-like"/>
    <property type="match status" value="1"/>
</dbReference>
<feature type="modified residue" description="4-aspartylphosphate" evidence="5">
    <location>
        <position position="19"/>
    </location>
</feature>
<dbReference type="SMART" id="SM00421">
    <property type="entry name" value="HTH_LUXR"/>
    <property type="match status" value="1"/>
</dbReference>
<dbReference type="InterPro" id="IPR016032">
    <property type="entry name" value="Sig_transdc_resp-reg_C-effctor"/>
</dbReference>
<gene>
    <name evidence="8" type="ORF">GCM10023196_034150</name>
</gene>
<name>A0ABP8U8F0_9ACTN</name>
<keyword evidence="4" id="KW-0804">Transcription</keyword>
<dbReference type="InterPro" id="IPR011006">
    <property type="entry name" value="CheY-like_superfamily"/>
</dbReference>
<evidence type="ECO:0000256" key="4">
    <source>
        <dbReference type="ARBA" id="ARBA00023163"/>
    </source>
</evidence>
<dbReference type="PRINTS" id="PR00038">
    <property type="entry name" value="HTHLUXR"/>
</dbReference>
<dbReference type="SUPFAM" id="SSF46894">
    <property type="entry name" value="C-terminal effector domain of the bipartite response regulators"/>
    <property type="match status" value="1"/>
</dbReference>
<keyword evidence="9" id="KW-1185">Reference proteome</keyword>
<evidence type="ECO:0000256" key="3">
    <source>
        <dbReference type="ARBA" id="ARBA00023125"/>
    </source>
</evidence>
<dbReference type="PANTHER" id="PTHR43214">
    <property type="entry name" value="TWO-COMPONENT RESPONSE REGULATOR"/>
    <property type="match status" value="1"/>
</dbReference>
<feature type="domain" description="HTH luxR-type" evidence="6">
    <location>
        <begin position="100"/>
        <end position="165"/>
    </location>
</feature>
<evidence type="ECO:0000313" key="9">
    <source>
        <dbReference type="Proteomes" id="UP001501442"/>
    </source>
</evidence>
<evidence type="ECO:0000256" key="5">
    <source>
        <dbReference type="PROSITE-ProRule" id="PRU00169"/>
    </source>
</evidence>
<keyword evidence="3" id="KW-0238">DNA-binding</keyword>
<evidence type="ECO:0000259" key="7">
    <source>
        <dbReference type="PROSITE" id="PS50110"/>
    </source>
</evidence>
<accession>A0ABP8U8F0</accession>
<dbReference type="SUPFAM" id="SSF52172">
    <property type="entry name" value="CheY-like"/>
    <property type="match status" value="1"/>
</dbReference>
<organism evidence="8 9">
    <name type="scientific">Actinoallomurus vinaceus</name>
    <dbReference type="NCBI Taxonomy" id="1080074"/>
    <lineage>
        <taxon>Bacteria</taxon>
        <taxon>Bacillati</taxon>
        <taxon>Actinomycetota</taxon>
        <taxon>Actinomycetes</taxon>
        <taxon>Streptosporangiales</taxon>
        <taxon>Thermomonosporaceae</taxon>
        <taxon>Actinoallomurus</taxon>
    </lineage>
</organism>
<dbReference type="InterPro" id="IPR000792">
    <property type="entry name" value="Tscrpt_reg_LuxR_C"/>
</dbReference>
<dbReference type="Pfam" id="PF00072">
    <property type="entry name" value="Response_reg"/>
    <property type="match status" value="1"/>
</dbReference>
<comment type="caution">
    <text evidence="8">The sequence shown here is derived from an EMBL/GenBank/DDBJ whole genome shotgun (WGS) entry which is preliminary data.</text>
</comment>
<evidence type="ECO:0000256" key="2">
    <source>
        <dbReference type="ARBA" id="ARBA00023015"/>
    </source>
</evidence>
<proteinExistence type="predicted"/>